<accession>A0AAE4SD05</accession>
<evidence type="ECO:0000313" key="3">
    <source>
        <dbReference type="Proteomes" id="UP001271789"/>
    </source>
</evidence>
<dbReference type="Proteomes" id="UP001271789">
    <property type="component" value="Unassembled WGS sequence"/>
</dbReference>
<organism evidence="2 3">
    <name type="scientific">Methanolapillus africanus</name>
    <dbReference type="NCBI Taxonomy" id="3028297"/>
    <lineage>
        <taxon>Archaea</taxon>
        <taxon>Methanobacteriati</taxon>
        <taxon>Methanobacteriota</taxon>
        <taxon>Stenosarchaea group</taxon>
        <taxon>Methanomicrobia</taxon>
        <taxon>Methanosarcinales</taxon>
        <taxon>Methanosarcinaceae</taxon>
        <taxon>Methanolapillus</taxon>
    </lineage>
</organism>
<sequence length="140" mass="15719">MEIDDSFASPEEIMDALSEEGFTFKIGFDDDDSEPDDAEDRTNGNLSDAVFSTDLEPDEIRRLESVLEDVDEEEAEDFDECGGGADETPVPGFAQNEIIYFDLFKSKRYVKTLIFQKEESCGKSVYYLVGDCEAPMCFGK</sequence>
<feature type="region of interest" description="Disordered" evidence="1">
    <location>
        <begin position="69"/>
        <end position="90"/>
    </location>
</feature>
<evidence type="ECO:0000313" key="2">
    <source>
        <dbReference type="EMBL" id="MDV0446274.1"/>
    </source>
</evidence>
<dbReference type="EMBL" id="JAWDKD010000003">
    <property type="protein sequence ID" value="MDV0446274.1"/>
    <property type="molecule type" value="Genomic_DNA"/>
</dbReference>
<keyword evidence="3" id="KW-1185">Reference proteome</keyword>
<feature type="region of interest" description="Disordered" evidence="1">
    <location>
        <begin position="25"/>
        <end position="49"/>
    </location>
</feature>
<reference evidence="2" key="1">
    <citation type="submission" date="2023-06" db="EMBL/GenBank/DDBJ databases">
        <title>Genome sequence of Methanosarcinaceae archaeon Ag5.</title>
        <authorList>
            <person name="Protasov E."/>
            <person name="Platt K."/>
            <person name="Poehlein A."/>
            <person name="Daniel R."/>
            <person name="Brune A."/>
        </authorList>
    </citation>
    <scope>NUCLEOTIDE SEQUENCE</scope>
    <source>
        <strain evidence="2">Ag5</strain>
    </source>
</reference>
<proteinExistence type="predicted"/>
<feature type="compositionally biased region" description="Acidic residues" evidence="1">
    <location>
        <begin position="29"/>
        <end position="39"/>
    </location>
</feature>
<feature type="compositionally biased region" description="Acidic residues" evidence="1">
    <location>
        <begin position="69"/>
        <end position="80"/>
    </location>
</feature>
<dbReference type="RefSeq" id="WP_338098658.1">
    <property type="nucleotide sequence ID" value="NZ_JAWDKD010000003.1"/>
</dbReference>
<name>A0AAE4SD05_9EURY</name>
<protein>
    <submittedName>
        <fullName evidence="2">Uncharacterized protein</fullName>
    </submittedName>
</protein>
<comment type="caution">
    <text evidence="2">The sequence shown here is derived from an EMBL/GenBank/DDBJ whole genome shotgun (WGS) entry which is preliminary data.</text>
</comment>
<evidence type="ECO:0000256" key="1">
    <source>
        <dbReference type="SAM" id="MobiDB-lite"/>
    </source>
</evidence>
<gene>
    <name evidence="2" type="ORF">MsAg5_01030</name>
</gene>
<dbReference type="AlphaFoldDB" id="A0AAE4SD05"/>